<organism evidence="2 3">
    <name type="scientific">Labeo rohita</name>
    <name type="common">Indian major carp</name>
    <name type="synonym">Cyprinus rohita</name>
    <dbReference type="NCBI Taxonomy" id="84645"/>
    <lineage>
        <taxon>Eukaryota</taxon>
        <taxon>Metazoa</taxon>
        <taxon>Chordata</taxon>
        <taxon>Craniata</taxon>
        <taxon>Vertebrata</taxon>
        <taxon>Euteleostomi</taxon>
        <taxon>Actinopterygii</taxon>
        <taxon>Neopterygii</taxon>
        <taxon>Teleostei</taxon>
        <taxon>Ostariophysi</taxon>
        <taxon>Cypriniformes</taxon>
        <taxon>Cyprinidae</taxon>
        <taxon>Labeoninae</taxon>
        <taxon>Labeonini</taxon>
        <taxon>Labeo</taxon>
    </lineage>
</organism>
<name>A0A498NK44_LABRO</name>
<keyword evidence="3" id="KW-1185">Reference proteome</keyword>
<sequence>MKGDLAPLQEAREVSEDLLEKPHQVGEITTTVDPSHTPRGLHSWVNAESDHMDTGCRIRITSIRIPAHRIHSGAAGGLLHPAQAALPQSSTGSPRMVLCMDRLATEHHFSTKTTIATHLHLAISTALRQTDGFFRHIVPLGVRSDAQALRSMTGAGAPHLETGPLADQTLAGTTGMAQEVTLTPLVGIRGSLAHLNENPESFMEGVHIQRERDQRAPHGELGRESRRPGMEWAQGGGGSPHGRPPYRSPARRPGPPPPGSSLRPYPPLRPQERPIGRPMKRKSHDFRRPPSSSGMDHGPPKRFRRELSVRPLPIRGFRGRGLSLQDKSRLLKARKFRAESVARFKLPPPRPRISDRVQKPKPQSSPKNGKDSPGVPLRKLSLKKMPSSRESSPNTDSKTAEPERDSETKVESRRSVSAHRSSGSPEKTLRKPGSFQRPNFRPTTGVKRGSAPDGVIRKPLMLKKNTMYILCNQTL</sequence>
<feature type="compositionally biased region" description="Basic and acidic residues" evidence="1">
    <location>
        <begin position="398"/>
        <end position="414"/>
    </location>
</feature>
<dbReference type="STRING" id="84645.A0A498NK44"/>
<feature type="compositionally biased region" description="Basic and acidic residues" evidence="1">
    <location>
        <begin position="210"/>
        <end position="229"/>
    </location>
</feature>
<reference evidence="2 3" key="1">
    <citation type="submission" date="2018-03" db="EMBL/GenBank/DDBJ databases">
        <title>Draft genome sequence of Rohu Carp (Labeo rohita).</title>
        <authorList>
            <person name="Das P."/>
            <person name="Kushwaha B."/>
            <person name="Joshi C.G."/>
            <person name="Kumar D."/>
            <person name="Nagpure N.S."/>
            <person name="Sahoo L."/>
            <person name="Das S.P."/>
            <person name="Bit A."/>
            <person name="Patnaik S."/>
            <person name="Meher P.K."/>
            <person name="Jayasankar P."/>
            <person name="Koringa P.G."/>
            <person name="Patel N.V."/>
            <person name="Hinsu A.T."/>
            <person name="Kumar R."/>
            <person name="Pandey M."/>
            <person name="Agarwal S."/>
            <person name="Srivastava S."/>
            <person name="Singh M."/>
            <person name="Iquebal M.A."/>
            <person name="Jaiswal S."/>
            <person name="Angadi U.B."/>
            <person name="Kumar N."/>
            <person name="Raza M."/>
            <person name="Shah T.M."/>
            <person name="Rai A."/>
            <person name="Jena J.K."/>
        </authorList>
    </citation>
    <scope>NUCLEOTIDE SEQUENCE [LARGE SCALE GENOMIC DNA]</scope>
    <source>
        <strain evidence="2">DASCIFA01</strain>
        <tissue evidence="2">Testis</tissue>
    </source>
</reference>
<protein>
    <submittedName>
        <fullName evidence="2">Serine arginine repetitive matrix 1-like protein</fullName>
    </submittedName>
</protein>
<accession>A0A498NK44</accession>
<dbReference type="EMBL" id="QBIY01011429">
    <property type="protein sequence ID" value="RXN32064.1"/>
    <property type="molecule type" value="Genomic_DNA"/>
</dbReference>
<evidence type="ECO:0000313" key="3">
    <source>
        <dbReference type="Proteomes" id="UP000290572"/>
    </source>
</evidence>
<dbReference type="AlphaFoldDB" id="A0A498NK44"/>
<proteinExistence type="predicted"/>
<gene>
    <name evidence="2" type="ORF">ROHU_016493</name>
</gene>
<feature type="compositionally biased region" description="Pro residues" evidence="1">
    <location>
        <begin position="242"/>
        <end position="269"/>
    </location>
</feature>
<evidence type="ECO:0000313" key="2">
    <source>
        <dbReference type="EMBL" id="RXN32064.1"/>
    </source>
</evidence>
<comment type="caution">
    <text evidence="2">The sequence shown here is derived from an EMBL/GenBank/DDBJ whole genome shotgun (WGS) entry which is preliminary data.</text>
</comment>
<dbReference type="Proteomes" id="UP000290572">
    <property type="component" value="Unassembled WGS sequence"/>
</dbReference>
<evidence type="ECO:0000256" key="1">
    <source>
        <dbReference type="SAM" id="MobiDB-lite"/>
    </source>
</evidence>
<feature type="region of interest" description="Disordered" evidence="1">
    <location>
        <begin position="210"/>
        <end position="454"/>
    </location>
</feature>
<feature type="compositionally biased region" description="Polar residues" evidence="1">
    <location>
        <begin position="388"/>
        <end position="397"/>
    </location>
</feature>